<dbReference type="Gene3D" id="3.30.160.60">
    <property type="entry name" value="Classic Zinc Finger"/>
    <property type="match status" value="4"/>
</dbReference>
<feature type="domain" description="C2H2-type" evidence="9">
    <location>
        <begin position="250"/>
        <end position="278"/>
    </location>
</feature>
<dbReference type="FunFam" id="3.30.160.60:FF:000100">
    <property type="entry name" value="Zinc finger 45-like"/>
    <property type="match status" value="1"/>
</dbReference>
<dbReference type="PANTHER" id="PTHR24394:SF29">
    <property type="entry name" value="MYONEURIN"/>
    <property type="match status" value="1"/>
</dbReference>
<name>A0A8D8YDX3_9HEMI</name>
<accession>A0A8D8YDX3</accession>
<feature type="domain" description="C2H2-type" evidence="9">
    <location>
        <begin position="222"/>
        <end position="249"/>
    </location>
</feature>
<dbReference type="InterPro" id="IPR036236">
    <property type="entry name" value="Znf_C2H2_sf"/>
</dbReference>
<feature type="region of interest" description="Disordered" evidence="8">
    <location>
        <begin position="56"/>
        <end position="80"/>
    </location>
</feature>
<feature type="compositionally biased region" description="Polar residues" evidence="8">
    <location>
        <begin position="60"/>
        <end position="74"/>
    </location>
</feature>
<dbReference type="GO" id="GO:0005634">
    <property type="term" value="C:nucleus"/>
    <property type="evidence" value="ECO:0007669"/>
    <property type="project" value="UniProtKB-SubCell"/>
</dbReference>
<evidence type="ECO:0000256" key="7">
    <source>
        <dbReference type="PROSITE-ProRule" id="PRU00042"/>
    </source>
</evidence>
<dbReference type="AlphaFoldDB" id="A0A8D8YDX3"/>
<dbReference type="SUPFAM" id="SSF57667">
    <property type="entry name" value="beta-beta-alpha zinc fingers"/>
    <property type="match status" value="3"/>
</dbReference>
<evidence type="ECO:0000259" key="9">
    <source>
        <dbReference type="PROSITE" id="PS50157"/>
    </source>
</evidence>
<dbReference type="Pfam" id="PF00096">
    <property type="entry name" value="zf-C2H2"/>
    <property type="match status" value="2"/>
</dbReference>
<dbReference type="PROSITE" id="PS00028">
    <property type="entry name" value="ZINC_FINGER_C2H2_1"/>
    <property type="match status" value="5"/>
</dbReference>
<feature type="domain" description="C2H2-type" evidence="9">
    <location>
        <begin position="87"/>
        <end position="119"/>
    </location>
</feature>
<dbReference type="PANTHER" id="PTHR24394">
    <property type="entry name" value="ZINC FINGER PROTEIN"/>
    <property type="match status" value="1"/>
</dbReference>
<evidence type="ECO:0000313" key="10">
    <source>
        <dbReference type="EMBL" id="CAG6726998.1"/>
    </source>
</evidence>
<evidence type="ECO:0000256" key="3">
    <source>
        <dbReference type="ARBA" id="ARBA00022737"/>
    </source>
</evidence>
<dbReference type="Pfam" id="PF13912">
    <property type="entry name" value="zf-C2H2_6"/>
    <property type="match status" value="1"/>
</dbReference>
<evidence type="ECO:0000256" key="1">
    <source>
        <dbReference type="ARBA" id="ARBA00004123"/>
    </source>
</evidence>
<comment type="subcellular location">
    <subcellularLocation>
        <location evidence="1">Nucleus</location>
    </subcellularLocation>
</comment>
<feature type="domain" description="C2H2-type" evidence="9">
    <location>
        <begin position="32"/>
        <end position="60"/>
    </location>
</feature>
<dbReference type="GO" id="GO:0000981">
    <property type="term" value="F:DNA-binding transcription factor activity, RNA polymerase II-specific"/>
    <property type="evidence" value="ECO:0007669"/>
    <property type="project" value="TreeGrafter"/>
</dbReference>
<evidence type="ECO:0000256" key="4">
    <source>
        <dbReference type="ARBA" id="ARBA00022771"/>
    </source>
</evidence>
<keyword evidence="5" id="KW-0862">Zinc</keyword>
<evidence type="ECO:0000256" key="8">
    <source>
        <dbReference type="SAM" id="MobiDB-lite"/>
    </source>
</evidence>
<evidence type="ECO:0000256" key="6">
    <source>
        <dbReference type="ARBA" id="ARBA00023242"/>
    </source>
</evidence>
<dbReference type="GO" id="GO:0008270">
    <property type="term" value="F:zinc ion binding"/>
    <property type="evidence" value="ECO:0007669"/>
    <property type="project" value="UniProtKB-KW"/>
</dbReference>
<keyword evidence="2" id="KW-0479">Metal-binding</keyword>
<keyword evidence="6" id="KW-0539">Nucleus</keyword>
<dbReference type="InterPro" id="IPR013087">
    <property type="entry name" value="Znf_C2H2_type"/>
</dbReference>
<organism evidence="10">
    <name type="scientific">Cacopsylla melanoneura</name>
    <dbReference type="NCBI Taxonomy" id="428564"/>
    <lineage>
        <taxon>Eukaryota</taxon>
        <taxon>Metazoa</taxon>
        <taxon>Ecdysozoa</taxon>
        <taxon>Arthropoda</taxon>
        <taxon>Hexapoda</taxon>
        <taxon>Insecta</taxon>
        <taxon>Pterygota</taxon>
        <taxon>Neoptera</taxon>
        <taxon>Paraneoptera</taxon>
        <taxon>Hemiptera</taxon>
        <taxon>Sternorrhyncha</taxon>
        <taxon>Psylloidea</taxon>
        <taxon>Psyllidae</taxon>
        <taxon>Psyllinae</taxon>
        <taxon>Cacopsylla</taxon>
    </lineage>
</organism>
<dbReference type="FunFam" id="3.30.160.60:FF:000446">
    <property type="entry name" value="Zinc finger protein"/>
    <property type="match status" value="1"/>
</dbReference>
<dbReference type="EMBL" id="HBUF01372900">
    <property type="protein sequence ID" value="CAG6726998.1"/>
    <property type="molecule type" value="Transcribed_RNA"/>
</dbReference>
<dbReference type="PROSITE" id="PS50157">
    <property type="entry name" value="ZINC_FINGER_C2H2_2"/>
    <property type="match status" value="6"/>
</dbReference>
<proteinExistence type="predicted"/>
<protein>
    <submittedName>
        <fullName evidence="10">Zinc finger protein 480</fullName>
    </submittedName>
</protein>
<feature type="domain" description="C2H2-type" evidence="9">
    <location>
        <begin position="163"/>
        <end position="186"/>
    </location>
</feature>
<evidence type="ECO:0000256" key="5">
    <source>
        <dbReference type="ARBA" id="ARBA00022833"/>
    </source>
</evidence>
<feature type="region of interest" description="Disordered" evidence="8">
    <location>
        <begin position="138"/>
        <end position="158"/>
    </location>
</feature>
<dbReference type="EMBL" id="HBUF01372899">
    <property type="protein sequence ID" value="CAG6726994.1"/>
    <property type="molecule type" value="Transcribed_RNA"/>
</dbReference>
<reference evidence="10" key="1">
    <citation type="submission" date="2021-05" db="EMBL/GenBank/DDBJ databases">
        <authorList>
            <person name="Alioto T."/>
            <person name="Alioto T."/>
            <person name="Gomez Garrido J."/>
        </authorList>
    </citation>
    <scope>NUCLEOTIDE SEQUENCE</scope>
</reference>
<dbReference type="SMART" id="SM00355">
    <property type="entry name" value="ZnF_C2H2"/>
    <property type="match status" value="7"/>
</dbReference>
<keyword evidence="4 7" id="KW-0863">Zinc-finger</keyword>
<sequence length="337" mass="38156">MSACAVCGKVFTNKQNLMKHVINTHSDPADCATCDICHGKFKSSLYLNKHKKRIHFPKKATTQSSKQTNPPDTVQSKDENLKPYPKFDCSLCNKEFKSSKQLFGHKKTCSIFLSKEDKPYPSTINETKYYNLTTKPKPVETLSSSVPRRKRGRPGSSNLTRPYTCAICDKTFAIKGGIYNHMIQCHLNLPRSPRNRQTCAVCGANVLDMKAHMSVHSSERPFSCDVCESSFKKINHLKTHKLIHIGSKPHVCPVCGKAFSQIGDMYKHAQHVHNFMVPRKRNNTKEENMCFMKESLKKEEIIEECISEEFDPAEIVSTTLVASEDDIEHITLVGETQ</sequence>
<keyword evidence="3" id="KW-0677">Repeat</keyword>
<feature type="domain" description="C2H2-type" evidence="9">
    <location>
        <begin position="2"/>
        <end position="30"/>
    </location>
</feature>
<evidence type="ECO:0000256" key="2">
    <source>
        <dbReference type="ARBA" id="ARBA00022723"/>
    </source>
</evidence>